<feature type="domain" description="Glycosyltransferase 2-like" evidence="1">
    <location>
        <begin position="3"/>
        <end position="64"/>
    </location>
</feature>
<reference evidence="2" key="1">
    <citation type="journal article" date="2015" name="Nature">
        <title>Complex archaea that bridge the gap between prokaryotes and eukaryotes.</title>
        <authorList>
            <person name="Spang A."/>
            <person name="Saw J.H."/>
            <person name="Jorgensen S.L."/>
            <person name="Zaremba-Niedzwiedzka K."/>
            <person name="Martijn J."/>
            <person name="Lind A.E."/>
            <person name="van Eijk R."/>
            <person name="Schleper C."/>
            <person name="Guy L."/>
            <person name="Ettema T.J."/>
        </authorList>
    </citation>
    <scope>NUCLEOTIDE SEQUENCE</scope>
</reference>
<dbReference type="SUPFAM" id="SSF53448">
    <property type="entry name" value="Nucleotide-diphospho-sugar transferases"/>
    <property type="match status" value="1"/>
</dbReference>
<dbReference type="InterPro" id="IPR029044">
    <property type="entry name" value="Nucleotide-diphossugar_trans"/>
</dbReference>
<dbReference type="AlphaFoldDB" id="A0A0F9K252"/>
<protein>
    <recommendedName>
        <fullName evidence="1">Glycosyltransferase 2-like domain-containing protein</fullName>
    </recommendedName>
</protein>
<feature type="non-terminal residue" evidence="2">
    <location>
        <position position="1"/>
    </location>
</feature>
<evidence type="ECO:0000313" key="2">
    <source>
        <dbReference type="EMBL" id="KKM76159.1"/>
    </source>
</evidence>
<sequence length="352" mass="39005">AKVIDPGKVLRPSEARNLGATYAKADALLILDADDMLLPHALEEMFSWYVGTGGGLIYTDWFRADPGPLEPMQLVETKEFRCGAVLSKMQHAMMCLIPKAKHDEIGGYDEALPGWEDWDYLIALQAAGVCSYRVATPGFVYRFRKGTIREDSFGKHKEIMEMIRAKWTDYYDRRKTMGCGGCPKGGKAKINPSANPNAVVANSQLQGSQEPLTLLAYQGPGSGKVTLRGAVTNTRYIFHPDTPKYVMTDDAEIFLGRSRNGKSDFVVVQRSQEKPRVTLPVQFEGEPVEPEFPEMPGRDPRKVDDMTIPEITDAVVDAGLALLLQWLEEERAGKKRKGALKALEAALELQPA</sequence>
<dbReference type="Pfam" id="PF00535">
    <property type="entry name" value="Glycos_transf_2"/>
    <property type="match status" value="1"/>
</dbReference>
<dbReference type="GO" id="GO:0016758">
    <property type="term" value="F:hexosyltransferase activity"/>
    <property type="evidence" value="ECO:0007669"/>
    <property type="project" value="UniProtKB-ARBA"/>
</dbReference>
<dbReference type="Gene3D" id="3.90.550.10">
    <property type="entry name" value="Spore Coat Polysaccharide Biosynthesis Protein SpsA, Chain A"/>
    <property type="match status" value="1"/>
</dbReference>
<evidence type="ECO:0000259" key="1">
    <source>
        <dbReference type="Pfam" id="PF00535"/>
    </source>
</evidence>
<comment type="caution">
    <text evidence="2">The sequence shown here is derived from an EMBL/GenBank/DDBJ whole genome shotgun (WGS) entry which is preliminary data.</text>
</comment>
<dbReference type="PANTHER" id="PTHR22916">
    <property type="entry name" value="GLYCOSYLTRANSFERASE"/>
    <property type="match status" value="1"/>
</dbReference>
<name>A0A0F9K252_9ZZZZ</name>
<organism evidence="2">
    <name type="scientific">marine sediment metagenome</name>
    <dbReference type="NCBI Taxonomy" id="412755"/>
    <lineage>
        <taxon>unclassified sequences</taxon>
        <taxon>metagenomes</taxon>
        <taxon>ecological metagenomes</taxon>
    </lineage>
</organism>
<dbReference type="CDD" id="cd00761">
    <property type="entry name" value="Glyco_tranf_GTA_type"/>
    <property type="match status" value="1"/>
</dbReference>
<dbReference type="InterPro" id="IPR001173">
    <property type="entry name" value="Glyco_trans_2-like"/>
</dbReference>
<gene>
    <name evidence="2" type="ORF">LCGC14_1382930</name>
</gene>
<accession>A0A0F9K252</accession>
<dbReference type="EMBL" id="LAZR01008856">
    <property type="protein sequence ID" value="KKM76159.1"/>
    <property type="molecule type" value="Genomic_DNA"/>
</dbReference>
<proteinExistence type="predicted"/>
<dbReference type="PANTHER" id="PTHR22916:SF3">
    <property type="entry name" value="UDP-GLCNAC:BETAGAL BETA-1,3-N-ACETYLGLUCOSAMINYLTRANSFERASE-LIKE PROTEIN 1"/>
    <property type="match status" value="1"/>
</dbReference>